<sequence length="288" mass="32423">MTRILISGLLVYDSGKTWVGTTLVKKLIEYGAKVGVFKPIAGHNAWSQFAAIIESFSRGLLVGEDVVKYANVVEDMDIAMSNPIDVLLAPPDPQEYIAANVYSYLADLEDQFKQMVLARVSRCSNRLTQHLVFPKNLAKIAHPLRGRIEDLATKLNATVYSVDEFVKLLRKPEIEEELIKCLEIVEKERDIVLIESFNNALTPFRKILSKVDVIIIVTPTRAFIYDDIKEVAKALDEAVALYGERGFESIHVLSKVKPSSLTYIKPRLSLDENDEYLDEIANHIISTK</sequence>
<name>A0A7C4JJ69_9CREN</name>
<organism evidence="2">
    <name type="scientific">Ignisphaera aggregans</name>
    <dbReference type="NCBI Taxonomy" id="334771"/>
    <lineage>
        <taxon>Archaea</taxon>
        <taxon>Thermoproteota</taxon>
        <taxon>Thermoprotei</taxon>
        <taxon>Desulfurococcales</taxon>
        <taxon>Desulfurococcaceae</taxon>
        <taxon>Ignisphaera</taxon>
    </lineage>
</organism>
<dbReference type="EMBL" id="DTCK01000022">
    <property type="protein sequence ID" value="HGQ35812.1"/>
    <property type="molecule type" value="Genomic_DNA"/>
</dbReference>
<dbReference type="EMBL" id="DTBD01000023">
    <property type="protein sequence ID" value="HGQ64238.1"/>
    <property type="molecule type" value="Genomic_DNA"/>
</dbReference>
<comment type="caution">
    <text evidence="2">The sequence shown here is derived from an EMBL/GenBank/DDBJ whole genome shotgun (WGS) entry which is preliminary data.</text>
</comment>
<proteinExistence type="predicted"/>
<dbReference type="AlphaFoldDB" id="A0A7C4JJ69"/>
<reference evidence="2" key="1">
    <citation type="journal article" date="2020" name="mSystems">
        <title>Genome- and Community-Level Interaction Insights into Carbon Utilization and Element Cycling Functions of Hydrothermarchaeota in Hydrothermal Sediment.</title>
        <authorList>
            <person name="Zhou Z."/>
            <person name="Liu Y."/>
            <person name="Xu W."/>
            <person name="Pan J."/>
            <person name="Luo Z.H."/>
            <person name="Li M."/>
        </authorList>
    </citation>
    <scope>NUCLEOTIDE SEQUENCE [LARGE SCALE GENOMIC DNA]</scope>
    <source>
        <strain evidence="2">SpSt-637</strain>
        <strain evidence="1">SpSt-667</strain>
    </source>
</reference>
<evidence type="ECO:0000313" key="1">
    <source>
        <dbReference type="EMBL" id="HGQ35812.1"/>
    </source>
</evidence>
<evidence type="ECO:0008006" key="3">
    <source>
        <dbReference type="Google" id="ProtNLM"/>
    </source>
</evidence>
<evidence type="ECO:0000313" key="2">
    <source>
        <dbReference type="EMBL" id="HGQ64238.1"/>
    </source>
</evidence>
<accession>A0A7C4JJ69</accession>
<protein>
    <recommendedName>
        <fullName evidence="3">ATPase</fullName>
    </recommendedName>
</protein>
<dbReference type="InterPro" id="IPR027417">
    <property type="entry name" value="P-loop_NTPase"/>
</dbReference>
<dbReference type="SUPFAM" id="SSF52540">
    <property type="entry name" value="P-loop containing nucleoside triphosphate hydrolases"/>
    <property type="match status" value="1"/>
</dbReference>
<gene>
    <name evidence="2" type="ORF">ENU08_03240</name>
    <name evidence="1" type="ORF">ENU41_03935</name>
</gene>